<comment type="caution">
    <text evidence="4">The sequence shown here is derived from an EMBL/GenBank/DDBJ whole genome shotgun (WGS) entry which is preliminary data.</text>
</comment>
<name>A0AAD6WY47_9AGAR</name>
<dbReference type="Proteomes" id="UP001218188">
    <property type="component" value="Unassembled WGS sequence"/>
</dbReference>
<feature type="signal peptide" evidence="3">
    <location>
        <begin position="1"/>
        <end position="21"/>
    </location>
</feature>
<keyword evidence="2" id="KW-0812">Transmembrane</keyword>
<sequence>MLKWNLKLLFLLTVVLGLANAATLNPDVSQHSIACLPREANIDQCALCENECPDCDFCAQAGCHAPPSGEAGPVPPPTPPPPTPPPPPPPPPSPPPPAPPPSVPPASPTSCPPVNPENIALDTQITSIGFITCNFVNKDACTYSSDPASPGVFVNGPADCPSAIIIKAPPQVAAALGAPAIDAAVAGSAPAAGGTSTKGDMVISKPILVALLAMNAALVLALLTMTVVWAFVRRTSASGGGSGYKSVPSK</sequence>
<evidence type="ECO:0000256" key="1">
    <source>
        <dbReference type="SAM" id="MobiDB-lite"/>
    </source>
</evidence>
<feature type="compositionally biased region" description="Pro residues" evidence="1">
    <location>
        <begin position="73"/>
        <end position="115"/>
    </location>
</feature>
<dbReference type="EMBL" id="JARJCM010000080">
    <property type="protein sequence ID" value="KAJ7031673.1"/>
    <property type="molecule type" value="Genomic_DNA"/>
</dbReference>
<accession>A0AAD6WY47</accession>
<keyword evidence="5" id="KW-1185">Reference proteome</keyword>
<keyword evidence="3" id="KW-0732">Signal</keyword>
<evidence type="ECO:0000313" key="5">
    <source>
        <dbReference type="Proteomes" id="UP001218188"/>
    </source>
</evidence>
<dbReference type="AlphaFoldDB" id="A0AAD6WY47"/>
<organism evidence="4 5">
    <name type="scientific">Mycena alexandri</name>
    <dbReference type="NCBI Taxonomy" id="1745969"/>
    <lineage>
        <taxon>Eukaryota</taxon>
        <taxon>Fungi</taxon>
        <taxon>Dikarya</taxon>
        <taxon>Basidiomycota</taxon>
        <taxon>Agaricomycotina</taxon>
        <taxon>Agaricomycetes</taxon>
        <taxon>Agaricomycetidae</taxon>
        <taxon>Agaricales</taxon>
        <taxon>Marasmiineae</taxon>
        <taxon>Mycenaceae</taxon>
        <taxon>Mycena</taxon>
    </lineage>
</organism>
<feature type="region of interest" description="Disordered" evidence="1">
    <location>
        <begin position="68"/>
        <end position="117"/>
    </location>
</feature>
<evidence type="ECO:0000256" key="3">
    <source>
        <dbReference type="SAM" id="SignalP"/>
    </source>
</evidence>
<protein>
    <submittedName>
        <fullName evidence="4">Uncharacterized protein</fullName>
    </submittedName>
</protein>
<feature type="transmembrane region" description="Helical" evidence="2">
    <location>
        <begin position="207"/>
        <end position="232"/>
    </location>
</feature>
<feature type="chain" id="PRO_5042152898" evidence="3">
    <location>
        <begin position="22"/>
        <end position="250"/>
    </location>
</feature>
<reference evidence="4" key="1">
    <citation type="submission" date="2023-03" db="EMBL/GenBank/DDBJ databases">
        <title>Massive genome expansion in bonnet fungi (Mycena s.s.) driven by repeated elements and novel gene families across ecological guilds.</title>
        <authorList>
            <consortium name="Lawrence Berkeley National Laboratory"/>
            <person name="Harder C.B."/>
            <person name="Miyauchi S."/>
            <person name="Viragh M."/>
            <person name="Kuo A."/>
            <person name="Thoen E."/>
            <person name="Andreopoulos B."/>
            <person name="Lu D."/>
            <person name="Skrede I."/>
            <person name="Drula E."/>
            <person name="Henrissat B."/>
            <person name="Morin E."/>
            <person name="Kohler A."/>
            <person name="Barry K."/>
            <person name="LaButti K."/>
            <person name="Morin E."/>
            <person name="Salamov A."/>
            <person name="Lipzen A."/>
            <person name="Mereny Z."/>
            <person name="Hegedus B."/>
            <person name="Baldrian P."/>
            <person name="Stursova M."/>
            <person name="Weitz H."/>
            <person name="Taylor A."/>
            <person name="Grigoriev I.V."/>
            <person name="Nagy L.G."/>
            <person name="Martin F."/>
            <person name="Kauserud H."/>
        </authorList>
    </citation>
    <scope>NUCLEOTIDE SEQUENCE</scope>
    <source>
        <strain evidence="4">CBHHK200</strain>
    </source>
</reference>
<proteinExistence type="predicted"/>
<keyword evidence="2" id="KW-0472">Membrane</keyword>
<evidence type="ECO:0000256" key="2">
    <source>
        <dbReference type="SAM" id="Phobius"/>
    </source>
</evidence>
<evidence type="ECO:0000313" key="4">
    <source>
        <dbReference type="EMBL" id="KAJ7031673.1"/>
    </source>
</evidence>
<gene>
    <name evidence="4" type="ORF">C8F04DRAFT_1235912</name>
</gene>
<keyword evidence="2" id="KW-1133">Transmembrane helix</keyword>
<dbReference type="PRINTS" id="PR01217">
    <property type="entry name" value="PRICHEXTENSN"/>
</dbReference>